<gene>
    <name evidence="1" type="primary">23</name>
    <name evidence="1" type="ORF">SEA_WAMBURGRXPRESS_23</name>
</gene>
<dbReference type="EMBL" id="MH744425">
    <property type="protein sequence ID" value="AYD82203.1"/>
    <property type="molecule type" value="Genomic_DNA"/>
</dbReference>
<name>A0A386KAB9_9CAUD</name>
<evidence type="ECO:0000313" key="2">
    <source>
        <dbReference type="Proteomes" id="UP000267267"/>
    </source>
</evidence>
<reference evidence="1 2" key="1">
    <citation type="submission" date="2018-08" db="EMBL/GenBank/DDBJ databases">
        <authorList>
            <person name="Hellinger R.D."/>
            <person name="Sparks H.E."/>
            <person name="Pedulla M.L."/>
            <person name="Garlena R.A."/>
            <person name="Russell D.A."/>
            <person name="Pope W.H."/>
            <person name="Jacobs-Sera D."/>
            <person name="Hatfull G.F."/>
        </authorList>
    </citation>
    <scope>NUCLEOTIDE SEQUENCE [LARGE SCALE GENOMIC DNA]</scope>
</reference>
<dbReference type="Proteomes" id="UP000267267">
    <property type="component" value="Segment"/>
</dbReference>
<protein>
    <submittedName>
        <fullName evidence="1">Uncharacterized protein</fullName>
    </submittedName>
</protein>
<sequence>MNYQAGPPEARCIICGLPEGFNNENHPNRKHTLCMKAAIFEYRVGLFMGKFKGWFNA</sequence>
<evidence type="ECO:0000313" key="1">
    <source>
        <dbReference type="EMBL" id="AYD82203.1"/>
    </source>
</evidence>
<accession>A0A386KAB9</accession>
<organism evidence="1 2">
    <name type="scientific">Mycobacterium phage Wamburgrxpress</name>
    <dbReference type="NCBI Taxonomy" id="2315617"/>
    <lineage>
        <taxon>Viruses</taxon>
        <taxon>Duplodnaviria</taxon>
        <taxon>Heunggongvirae</taxon>
        <taxon>Uroviricota</taxon>
        <taxon>Caudoviricetes</taxon>
        <taxon>Vilmaviridae</taxon>
        <taxon>Lclasvirinae</taxon>
        <taxon>Bronvirus</taxon>
        <taxon>Bronvirus joedirt</taxon>
        <taxon>Mycobacterium virus JoeDirt</taxon>
    </lineage>
</organism>
<proteinExistence type="predicted"/>